<name>A0A0L0D6Z7_THETB</name>
<organism evidence="5 6">
    <name type="scientific">Thecamonas trahens ATCC 50062</name>
    <dbReference type="NCBI Taxonomy" id="461836"/>
    <lineage>
        <taxon>Eukaryota</taxon>
        <taxon>Apusozoa</taxon>
        <taxon>Apusomonadida</taxon>
        <taxon>Apusomonadidae</taxon>
        <taxon>Thecamonas</taxon>
    </lineage>
</organism>
<dbReference type="Pfam" id="PF04413">
    <property type="entry name" value="Glycos_transf_N"/>
    <property type="match status" value="1"/>
</dbReference>
<keyword evidence="1 5" id="KW-0808">Transferase</keyword>
<dbReference type="PANTHER" id="PTHR42755:SF1">
    <property type="entry name" value="3-DEOXY-D-MANNO-OCTULOSONIC ACID TRANSFERASE, MITOCHONDRIAL-RELATED"/>
    <property type="match status" value="1"/>
</dbReference>
<protein>
    <submittedName>
        <fullName evidence="5">Three-deoxy-D-manno-octulosonic-acid transferase</fullName>
    </submittedName>
</protein>
<keyword evidence="6" id="KW-1185">Reference proteome</keyword>
<dbReference type="EMBL" id="GL349450">
    <property type="protein sequence ID" value="KNC48142.1"/>
    <property type="molecule type" value="Genomic_DNA"/>
</dbReference>
<dbReference type="InterPro" id="IPR007507">
    <property type="entry name" value="Glycos_transf_N"/>
</dbReference>
<proteinExistence type="predicted"/>
<dbReference type="STRING" id="461836.A0A0L0D6Z7"/>
<reference evidence="5 6" key="1">
    <citation type="submission" date="2010-05" db="EMBL/GenBank/DDBJ databases">
        <title>The Genome Sequence of Thecamonas trahens ATCC 50062.</title>
        <authorList>
            <consortium name="The Broad Institute Genome Sequencing Platform"/>
            <person name="Russ C."/>
            <person name="Cuomo C."/>
            <person name="Shea T."/>
            <person name="Young S.K."/>
            <person name="Zeng Q."/>
            <person name="Koehrsen M."/>
            <person name="Haas B."/>
            <person name="Borodovsky M."/>
            <person name="Guigo R."/>
            <person name="Alvarado L."/>
            <person name="Berlin A."/>
            <person name="Bochicchio J."/>
            <person name="Borenstein D."/>
            <person name="Chapman S."/>
            <person name="Chen Z."/>
            <person name="Freedman E."/>
            <person name="Gellesch M."/>
            <person name="Goldberg J."/>
            <person name="Griggs A."/>
            <person name="Gujja S."/>
            <person name="Heilman E."/>
            <person name="Heiman D."/>
            <person name="Hepburn T."/>
            <person name="Howarth C."/>
            <person name="Jen D."/>
            <person name="Larson L."/>
            <person name="Mehta T."/>
            <person name="Park D."/>
            <person name="Pearson M."/>
            <person name="Roberts A."/>
            <person name="Saif S."/>
            <person name="Shenoy N."/>
            <person name="Sisk P."/>
            <person name="Stolte C."/>
            <person name="Sykes S."/>
            <person name="Thomson T."/>
            <person name="Walk T."/>
            <person name="White J."/>
            <person name="Yandava C."/>
            <person name="Burger G."/>
            <person name="Gray M.W."/>
            <person name="Holland P.W.H."/>
            <person name="King N."/>
            <person name="Lang F.B.F."/>
            <person name="Roger A.J."/>
            <person name="Ruiz-Trillo I."/>
            <person name="Lander E."/>
            <person name="Nusbaum C."/>
        </authorList>
    </citation>
    <scope>NUCLEOTIDE SEQUENCE [LARGE SCALE GENOMIC DNA]</scope>
    <source>
        <strain evidence="5 6">ATCC 50062</strain>
    </source>
</reference>
<dbReference type="InterPro" id="IPR039901">
    <property type="entry name" value="Kdotransferase"/>
</dbReference>
<dbReference type="Gene3D" id="3.40.50.2000">
    <property type="entry name" value="Glycogen Phosphorylase B"/>
    <property type="match status" value="1"/>
</dbReference>
<feature type="site" description="Transition state stabilizer" evidence="3">
    <location>
        <position position="227"/>
    </location>
</feature>
<dbReference type="AlphaFoldDB" id="A0A0L0D6Z7"/>
<evidence type="ECO:0000256" key="3">
    <source>
        <dbReference type="PIRSR" id="PIRSR639901-2"/>
    </source>
</evidence>
<dbReference type="GO" id="GO:0009245">
    <property type="term" value="P:lipid A biosynthetic process"/>
    <property type="evidence" value="ECO:0007669"/>
    <property type="project" value="TreeGrafter"/>
</dbReference>
<gene>
    <name evidence="5" type="ORF">AMSG_04371</name>
</gene>
<evidence type="ECO:0000313" key="5">
    <source>
        <dbReference type="EMBL" id="KNC48142.1"/>
    </source>
</evidence>
<dbReference type="GO" id="GO:0005886">
    <property type="term" value="C:plasma membrane"/>
    <property type="evidence" value="ECO:0007669"/>
    <property type="project" value="TreeGrafter"/>
</dbReference>
<dbReference type="GO" id="GO:0016740">
    <property type="term" value="F:transferase activity"/>
    <property type="evidence" value="ECO:0007669"/>
    <property type="project" value="UniProtKB-KW"/>
</dbReference>
<dbReference type="InterPro" id="IPR038107">
    <property type="entry name" value="Glycos_transf_N_sf"/>
</dbReference>
<evidence type="ECO:0000256" key="1">
    <source>
        <dbReference type="ARBA" id="ARBA00022679"/>
    </source>
</evidence>
<sequence>MASPVRSPALGAYLAVARAMFPAVRAWGGWRRVGGRYEAMAGRVGGEDGGVSKCGSRLWVHGASVGESKAGLLLAELWLDGSGSESGERSAVVSVGTASGVAALEKAAAESGGRVDVAAAPHDAPQAVDAFLDAIGSPHIGVVLESELWPALVLGAAARVDALMLLDARMSAKSQKRWLGLGLAADALRGLGSAFDVIASPDADMRTFARAHMAGDATRVLAMPPIKALGALGTLGSRGRGARRQGGPLVFPGPWWMASCVHAAEMGLVARVAQQVRVAAPEAVTVVAPRHMDALGAAVDGLRDAGFELERSLILWSEARGEVPPGCAVVVDEMGVLSQLYAAGPSGVVMGGSFTPIIGSHNVIEPLGEGAPVAVGPNLGAAAPVVDALRGAGVSGLVSVGGDEPQAASEWLLGELQRDGASAAAGRAAVRAEVVAWAEAQVAEIEAVLRVGERVAKLRRRE</sequence>
<feature type="active site" description="Proton acceptor" evidence="2">
    <location>
        <position position="67"/>
    </location>
</feature>
<dbReference type="OrthoDB" id="308383at2759"/>
<dbReference type="OMA" id="FIKYEFW"/>
<evidence type="ECO:0000259" key="4">
    <source>
        <dbReference type="Pfam" id="PF04413"/>
    </source>
</evidence>
<dbReference type="GeneID" id="25563916"/>
<dbReference type="Proteomes" id="UP000054408">
    <property type="component" value="Unassembled WGS sequence"/>
</dbReference>
<dbReference type="PANTHER" id="PTHR42755">
    <property type="entry name" value="3-DEOXY-MANNO-OCTULOSONATE CYTIDYLYLTRANSFERASE"/>
    <property type="match status" value="1"/>
</dbReference>
<feature type="domain" description="3-deoxy-D-manno-octulosonic-acid transferase N-terminal" evidence="4">
    <location>
        <begin position="56"/>
        <end position="211"/>
    </location>
</feature>
<evidence type="ECO:0000313" key="6">
    <source>
        <dbReference type="Proteomes" id="UP000054408"/>
    </source>
</evidence>
<dbReference type="eggNOG" id="ENOG502QSA5">
    <property type="taxonomic scope" value="Eukaryota"/>
</dbReference>
<dbReference type="RefSeq" id="XP_013758712.1">
    <property type="nucleotide sequence ID" value="XM_013903258.1"/>
</dbReference>
<dbReference type="Gene3D" id="3.40.50.11720">
    <property type="entry name" value="3-Deoxy-D-manno-octulosonic-acid transferase, N-terminal domain"/>
    <property type="match status" value="1"/>
</dbReference>
<evidence type="ECO:0000256" key="2">
    <source>
        <dbReference type="PIRSR" id="PIRSR639901-1"/>
    </source>
</evidence>
<feature type="site" description="Transition state stabilizer" evidence="3">
    <location>
        <position position="145"/>
    </location>
</feature>
<accession>A0A0L0D6Z7</accession>